<dbReference type="SUPFAM" id="SSF52047">
    <property type="entry name" value="RNI-like"/>
    <property type="match status" value="1"/>
</dbReference>
<dbReference type="InterPro" id="IPR001611">
    <property type="entry name" value="Leu-rich_rpt"/>
</dbReference>
<accession>A0AA88LJG9</accession>
<keyword evidence="1" id="KW-0433">Leucine-rich repeat</keyword>
<dbReference type="InterPro" id="IPR032675">
    <property type="entry name" value="LRR_dom_sf"/>
</dbReference>
<dbReference type="InterPro" id="IPR051261">
    <property type="entry name" value="NLR"/>
</dbReference>
<evidence type="ECO:0000256" key="2">
    <source>
        <dbReference type="ARBA" id="ARBA00022737"/>
    </source>
</evidence>
<proteinExistence type="predicted"/>
<evidence type="ECO:0000256" key="1">
    <source>
        <dbReference type="ARBA" id="ARBA00022614"/>
    </source>
</evidence>
<comment type="caution">
    <text evidence="3">The sequence shown here is derived from an EMBL/GenBank/DDBJ whole genome shotgun (WGS) entry which is preliminary data.</text>
</comment>
<dbReference type="Proteomes" id="UP001187315">
    <property type="component" value="Unassembled WGS sequence"/>
</dbReference>
<gene>
    <name evidence="3" type="ORF">Q7C36_021159</name>
</gene>
<dbReference type="PANTHER" id="PTHR24106">
    <property type="entry name" value="NACHT, LRR AND CARD DOMAINS-CONTAINING"/>
    <property type="match status" value="1"/>
</dbReference>
<organism evidence="3 4">
    <name type="scientific">Tachysurus vachellii</name>
    <name type="common">Darkbarbel catfish</name>
    <name type="synonym">Pelteobagrus vachellii</name>
    <dbReference type="NCBI Taxonomy" id="175792"/>
    <lineage>
        <taxon>Eukaryota</taxon>
        <taxon>Metazoa</taxon>
        <taxon>Chordata</taxon>
        <taxon>Craniata</taxon>
        <taxon>Vertebrata</taxon>
        <taxon>Euteleostomi</taxon>
        <taxon>Actinopterygii</taxon>
        <taxon>Neopterygii</taxon>
        <taxon>Teleostei</taxon>
        <taxon>Ostariophysi</taxon>
        <taxon>Siluriformes</taxon>
        <taxon>Bagridae</taxon>
        <taxon>Tachysurus</taxon>
    </lineage>
</organism>
<protein>
    <submittedName>
        <fullName evidence="3">Uncharacterized protein</fullName>
    </submittedName>
</protein>
<evidence type="ECO:0000313" key="3">
    <source>
        <dbReference type="EMBL" id="KAK2819513.1"/>
    </source>
</evidence>
<name>A0AA88LJG9_TACVA</name>
<dbReference type="EMBL" id="JAVHJS010000023">
    <property type="protein sequence ID" value="KAK2819513.1"/>
    <property type="molecule type" value="Genomic_DNA"/>
</dbReference>
<keyword evidence="2" id="KW-0677">Repeat</keyword>
<dbReference type="Pfam" id="PF13516">
    <property type="entry name" value="LRR_6"/>
    <property type="match status" value="2"/>
</dbReference>
<dbReference type="AlphaFoldDB" id="A0AA88LJG9"/>
<evidence type="ECO:0000313" key="4">
    <source>
        <dbReference type="Proteomes" id="UP001187315"/>
    </source>
</evidence>
<sequence length="195" mass="20908">MSLSSTKDVKQRISAAGTYLKRDWSREQPINLPVEESSSHTQSPELGCVSVKSDMSREQPVGFQKEDAIPRSRLCDCGITEAGCSALSLALSSNPSHLRELDLSSNKISDSGVKLISDNLADPQCVLKKLGLFNCEVTGKGCAALVSALMLNPSHLRELNLGGNDLTKSALDLLLALVQDPFCALEKLDSGIQHA</sequence>
<dbReference type="Gene3D" id="3.80.10.10">
    <property type="entry name" value="Ribonuclease Inhibitor"/>
    <property type="match status" value="1"/>
</dbReference>
<dbReference type="SMART" id="SM00368">
    <property type="entry name" value="LRR_RI"/>
    <property type="match status" value="4"/>
</dbReference>
<keyword evidence="4" id="KW-1185">Reference proteome</keyword>
<reference evidence="3" key="1">
    <citation type="submission" date="2023-08" db="EMBL/GenBank/DDBJ databases">
        <title>Pelteobagrus vachellii genome.</title>
        <authorList>
            <person name="Liu H."/>
        </authorList>
    </citation>
    <scope>NUCLEOTIDE SEQUENCE</scope>
    <source>
        <strain evidence="3">PRFRI_2022a</strain>
        <tissue evidence="3">Muscle</tissue>
    </source>
</reference>